<dbReference type="eggNOG" id="COG2847">
    <property type="taxonomic scope" value="Bacteria"/>
</dbReference>
<dbReference type="RefSeq" id="WP_012453289.1">
    <property type="nucleotide sequence ID" value="NC_010725.1"/>
</dbReference>
<dbReference type="Gene3D" id="2.60.40.1890">
    <property type="entry name" value="PCu(A)C copper chaperone"/>
    <property type="match status" value="1"/>
</dbReference>
<dbReference type="KEGG" id="mpo:Mpop_1374"/>
<sequence>MRAHPLSSALLLTLGLAAASPALAHDYSVGPLKIGHPWSRATPGGAKVAGGYLTVTNTGTEPERLTGGTIEAAGRGELHTMSMEGGVMKMAPLPNGLEIAPGQTVTLAPSGNHLMFLDLKSQLKKGERVKGALRFERAGTVPVEFAVESLAAKAPEEKPAAHDHSGHDHAGHDHSGHDHGH</sequence>
<dbReference type="SUPFAM" id="SSF110087">
    <property type="entry name" value="DR1885-like metal-binding protein"/>
    <property type="match status" value="1"/>
</dbReference>
<dbReference type="STRING" id="441620.Mpop_1374"/>
<reference evidence="3" key="1">
    <citation type="submission" date="2008-04" db="EMBL/GenBank/DDBJ databases">
        <title>Complete sequence of chromosome of Methylobacterium populi BJ001.</title>
        <authorList>
            <consortium name="US DOE Joint Genome Institute"/>
            <person name="Copeland A."/>
            <person name="Lucas S."/>
            <person name="Lapidus A."/>
            <person name="Glavina del Rio T."/>
            <person name="Dalin E."/>
            <person name="Tice H."/>
            <person name="Bruce D."/>
            <person name="Goodwin L."/>
            <person name="Pitluck S."/>
            <person name="Chertkov O."/>
            <person name="Brettin T."/>
            <person name="Detter J.C."/>
            <person name="Han C."/>
            <person name="Kuske C.R."/>
            <person name="Schmutz J."/>
            <person name="Larimer F."/>
            <person name="Land M."/>
            <person name="Hauser L."/>
            <person name="Kyrpides N."/>
            <person name="Mikhailova N."/>
            <person name="Marx C."/>
            <person name="Richardson P."/>
        </authorList>
    </citation>
    <scope>NUCLEOTIDE SEQUENCE [LARGE SCALE GENOMIC DNA]</scope>
    <source>
        <strain evidence="3">BJ001</strain>
    </source>
</reference>
<organism evidence="3 4">
    <name type="scientific">Methylorubrum populi (strain ATCC BAA-705 / NCIMB 13946 / BJ001)</name>
    <name type="common">Methylobacterium populi</name>
    <dbReference type="NCBI Taxonomy" id="441620"/>
    <lineage>
        <taxon>Bacteria</taxon>
        <taxon>Pseudomonadati</taxon>
        <taxon>Pseudomonadota</taxon>
        <taxon>Alphaproteobacteria</taxon>
        <taxon>Hyphomicrobiales</taxon>
        <taxon>Methylobacteriaceae</taxon>
        <taxon>Methylorubrum</taxon>
    </lineage>
</organism>
<dbReference type="InterPro" id="IPR007410">
    <property type="entry name" value="LpqE-like"/>
</dbReference>
<dbReference type="PANTHER" id="PTHR36302:SF1">
    <property type="entry name" value="COPPER CHAPERONE PCU(A)C"/>
    <property type="match status" value="1"/>
</dbReference>
<feature type="chain" id="PRO_5002774003" description="Copper chaperone PCu(A)C" evidence="2">
    <location>
        <begin position="25"/>
        <end position="181"/>
    </location>
</feature>
<feature type="region of interest" description="Disordered" evidence="1">
    <location>
        <begin position="154"/>
        <end position="181"/>
    </location>
</feature>
<proteinExistence type="predicted"/>
<evidence type="ECO:0008006" key="5">
    <source>
        <dbReference type="Google" id="ProtNLM"/>
    </source>
</evidence>
<evidence type="ECO:0000256" key="2">
    <source>
        <dbReference type="SAM" id="SignalP"/>
    </source>
</evidence>
<evidence type="ECO:0000256" key="1">
    <source>
        <dbReference type="SAM" id="MobiDB-lite"/>
    </source>
</evidence>
<dbReference type="HOGENOM" id="CLU_100939_2_2_5"/>
<accession>B1ZDJ9</accession>
<dbReference type="AlphaFoldDB" id="B1ZDJ9"/>
<dbReference type="Proteomes" id="UP000007136">
    <property type="component" value="Chromosome"/>
</dbReference>
<dbReference type="PANTHER" id="PTHR36302">
    <property type="entry name" value="BLR7088 PROTEIN"/>
    <property type="match status" value="1"/>
</dbReference>
<dbReference type="Pfam" id="PF04314">
    <property type="entry name" value="PCuAC"/>
    <property type="match status" value="1"/>
</dbReference>
<dbReference type="InterPro" id="IPR036182">
    <property type="entry name" value="PCuAC_sf"/>
</dbReference>
<dbReference type="OrthoDB" id="9796962at2"/>
<protein>
    <recommendedName>
        <fullName evidence="5">Copper chaperone PCu(A)C</fullName>
    </recommendedName>
</protein>
<feature type="signal peptide" evidence="2">
    <location>
        <begin position="1"/>
        <end position="24"/>
    </location>
</feature>
<gene>
    <name evidence="3" type="ordered locus">Mpop_1374</name>
</gene>
<dbReference type="InterPro" id="IPR058248">
    <property type="entry name" value="Lxx211020-like"/>
</dbReference>
<evidence type="ECO:0000313" key="3">
    <source>
        <dbReference type="EMBL" id="ACB79541.1"/>
    </source>
</evidence>
<dbReference type="EMBL" id="CP001029">
    <property type="protein sequence ID" value="ACB79541.1"/>
    <property type="molecule type" value="Genomic_DNA"/>
</dbReference>
<keyword evidence="2" id="KW-0732">Signal</keyword>
<evidence type="ECO:0000313" key="4">
    <source>
        <dbReference type="Proteomes" id="UP000007136"/>
    </source>
</evidence>
<name>B1ZDJ9_METPB</name>